<comment type="caution">
    <text evidence="1">The sequence shown here is derived from an EMBL/GenBank/DDBJ whole genome shotgun (WGS) entry which is preliminary data.</text>
</comment>
<dbReference type="AlphaFoldDB" id="A0A016W745"/>
<gene>
    <name evidence="1" type="primary">Acey_s1153.g3701</name>
    <name evidence="1" type="ORF">Y032_1153g3701</name>
</gene>
<dbReference type="EMBL" id="JARK01000752">
    <property type="protein sequence ID" value="EYC35087.1"/>
    <property type="molecule type" value="Genomic_DNA"/>
</dbReference>
<organism evidence="1 2">
    <name type="scientific">Ancylostoma ceylanicum</name>
    <dbReference type="NCBI Taxonomy" id="53326"/>
    <lineage>
        <taxon>Eukaryota</taxon>
        <taxon>Metazoa</taxon>
        <taxon>Ecdysozoa</taxon>
        <taxon>Nematoda</taxon>
        <taxon>Chromadorea</taxon>
        <taxon>Rhabditida</taxon>
        <taxon>Rhabditina</taxon>
        <taxon>Rhabditomorpha</taxon>
        <taxon>Strongyloidea</taxon>
        <taxon>Ancylostomatidae</taxon>
        <taxon>Ancylostomatinae</taxon>
        <taxon>Ancylostoma</taxon>
    </lineage>
</organism>
<dbReference type="Proteomes" id="UP000024635">
    <property type="component" value="Unassembled WGS sequence"/>
</dbReference>
<name>A0A016W745_9BILA</name>
<keyword evidence="2" id="KW-1185">Reference proteome</keyword>
<sequence>MLIMMDMRKLLFSRIARLAPKIQRTIAKCHNLVSRKRVGKEKAEMVLHELADDLKNQDRGDEWDAIGSDALYPQSKNTNFFAILKTTNLVQRSSDGFLSFHILCGEPRQSRLIYRTSVS</sequence>
<evidence type="ECO:0000313" key="1">
    <source>
        <dbReference type="EMBL" id="EYC35087.1"/>
    </source>
</evidence>
<evidence type="ECO:0000313" key="2">
    <source>
        <dbReference type="Proteomes" id="UP000024635"/>
    </source>
</evidence>
<accession>A0A016W745</accession>
<proteinExistence type="predicted"/>
<reference evidence="2" key="1">
    <citation type="journal article" date="2015" name="Nat. Genet.">
        <title>The genome and transcriptome of the zoonotic hookworm Ancylostoma ceylanicum identify infection-specific gene families.</title>
        <authorList>
            <person name="Schwarz E.M."/>
            <person name="Hu Y."/>
            <person name="Antoshechkin I."/>
            <person name="Miller M.M."/>
            <person name="Sternberg P.W."/>
            <person name="Aroian R.V."/>
        </authorList>
    </citation>
    <scope>NUCLEOTIDE SEQUENCE</scope>
    <source>
        <strain evidence="2">HY135</strain>
    </source>
</reference>
<protein>
    <submittedName>
        <fullName evidence="1">Uncharacterized protein</fullName>
    </submittedName>
</protein>